<feature type="chain" id="PRO_5016152971" evidence="1">
    <location>
        <begin position="19"/>
        <end position="348"/>
    </location>
</feature>
<accession>A0A2W5T877</accession>
<evidence type="ECO:0000256" key="1">
    <source>
        <dbReference type="SAM" id="SignalP"/>
    </source>
</evidence>
<sequence length="348" mass="39336">MRRVTALLMVLCAVPSFAQREEIFGNGKPPNFREETMDRRFAKSKFNKALIAGHEVITPQPGCVQLYGGLFIALAELAPYIHKRDQNFTLDPRLQEAVQTQLTLPNFPAMAYLVSMVRRVMIDKRMPDEWLAVATELNKTVKIIDLPKLKMINEQVQPIDSAYFTLPLLKQRYQVEALNATSAVTTDVMAAFRDGYLDRDVTWGGATLLEIGVNQPKGKKKKKYRDAEAEELVAVLQWEPPDPRRSQLDLLAQAPVKIPPVFIYVRLQSKQFADIEKFHRGQRVLVKGRFWEMNKTVTEFEIRDGLIFNDTDWSGGALIGRPEDVATCPVAINELTGLAPQQPGGFAH</sequence>
<comment type="caution">
    <text evidence="2">The sequence shown here is derived from an EMBL/GenBank/DDBJ whole genome shotgun (WGS) entry which is preliminary data.</text>
</comment>
<dbReference type="AlphaFoldDB" id="A0A2W5T877"/>
<dbReference type="EMBL" id="QFQP01000029">
    <property type="protein sequence ID" value="PZR07685.1"/>
    <property type="molecule type" value="Genomic_DNA"/>
</dbReference>
<name>A0A2W5T877_9BACT</name>
<dbReference type="Proteomes" id="UP000249061">
    <property type="component" value="Unassembled WGS sequence"/>
</dbReference>
<reference evidence="2 3" key="1">
    <citation type="submission" date="2017-08" db="EMBL/GenBank/DDBJ databases">
        <title>Infants hospitalized years apart are colonized by the same room-sourced microbial strains.</title>
        <authorList>
            <person name="Brooks B."/>
            <person name="Olm M.R."/>
            <person name="Firek B.A."/>
            <person name="Baker R."/>
            <person name="Thomas B.C."/>
            <person name="Morowitz M.J."/>
            <person name="Banfield J.F."/>
        </authorList>
    </citation>
    <scope>NUCLEOTIDE SEQUENCE [LARGE SCALE GENOMIC DNA]</scope>
    <source>
        <strain evidence="2">S2_003_000_R2_14</strain>
    </source>
</reference>
<keyword evidence="1" id="KW-0732">Signal</keyword>
<organism evidence="2 3">
    <name type="scientific">Archangium gephyra</name>
    <dbReference type="NCBI Taxonomy" id="48"/>
    <lineage>
        <taxon>Bacteria</taxon>
        <taxon>Pseudomonadati</taxon>
        <taxon>Myxococcota</taxon>
        <taxon>Myxococcia</taxon>
        <taxon>Myxococcales</taxon>
        <taxon>Cystobacterineae</taxon>
        <taxon>Archangiaceae</taxon>
        <taxon>Archangium</taxon>
    </lineage>
</organism>
<gene>
    <name evidence="2" type="ORF">DI536_26615</name>
</gene>
<evidence type="ECO:0000313" key="3">
    <source>
        <dbReference type="Proteomes" id="UP000249061"/>
    </source>
</evidence>
<proteinExistence type="predicted"/>
<feature type="signal peptide" evidence="1">
    <location>
        <begin position="1"/>
        <end position="18"/>
    </location>
</feature>
<protein>
    <submittedName>
        <fullName evidence="2">Uncharacterized protein</fullName>
    </submittedName>
</protein>
<evidence type="ECO:0000313" key="2">
    <source>
        <dbReference type="EMBL" id="PZR07685.1"/>
    </source>
</evidence>